<dbReference type="InterPro" id="IPR054849">
    <property type="entry name" value="UPF0336_fam"/>
</dbReference>
<dbReference type="InterPro" id="IPR050965">
    <property type="entry name" value="UPF0336/Enoyl-CoA_hydratase"/>
</dbReference>
<dbReference type="PANTHER" id="PTHR43437">
    <property type="entry name" value="HYDROXYACYL-THIOESTER DEHYDRATASE TYPE 2, MITOCHONDRIAL-RELATED"/>
    <property type="match status" value="1"/>
</dbReference>
<dbReference type="GO" id="GO:0006633">
    <property type="term" value="P:fatty acid biosynthetic process"/>
    <property type="evidence" value="ECO:0007669"/>
    <property type="project" value="TreeGrafter"/>
</dbReference>
<comment type="caution">
    <text evidence="2">The sequence shown here is derived from an EMBL/GenBank/DDBJ whole genome shotgun (WGS) entry which is preliminary data.</text>
</comment>
<protein>
    <submittedName>
        <fullName evidence="2">Protein dehydratase</fullName>
    </submittedName>
</protein>
<evidence type="ECO:0000313" key="3">
    <source>
        <dbReference type="Proteomes" id="UP000239290"/>
    </source>
</evidence>
<dbReference type="InterPro" id="IPR039569">
    <property type="entry name" value="FAS1-like_DH_region"/>
</dbReference>
<dbReference type="CDD" id="cd03441">
    <property type="entry name" value="R_hydratase_like"/>
    <property type="match status" value="1"/>
</dbReference>
<dbReference type="Pfam" id="PF13452">
    <property type="entry name" value="FAS1_DH_region"/>
    <property type="match status" value="1"/>
</dbReference>
<dbReference type="AlphaFoldDB" id="A0A2S8ICK7"/>
<dbReference type="RefSeq" id="WP_105423889.1">
    <property type="nucleotide sequence ID" value="NZ_PUIO01000107.1"/>
</dbReference>
<dbReference type="EMBL" id="PUIO01000107">
    <property type="protein sequence ID" value="PQP12530.1"/>
    <property type="molecule type" value="Genomic_DNA"/>
</dbReference>
<dbReference type="GO" id="GO:0019171">
    <property type="term" value="F:(3R)-hydroxyacyl-[acyl-carrier-protein] dehydratase activity"/>
    <property type="evidence" value="ECO:0007669"/>
    <property type="project" value="TreeGrafter"/>
</dbReference>
<gene>
    <name evidence="2" type="ORF">C5613_42825</name>
</gene>
<name>A0A2S8ICK7_RHOOP</name>
<feature type="domain" description="FAS1-like dehydratase" evidence="1">
    <location>
        <begin position="18"/>
        <end position="147"/>
    </location>
</feature>
<proteinExistence type="predicted"/>
<evidence type="ECO:0000259" key="1">
    <source>
        <dbReference type="Pfam" id="PF13452"/>
    </source>
</evidence>
<accession>A0A2S8ICK7</accession>
<evidence type="ECO:0000313" key="2">
    <source>
        <dbReference type="EMBL" id="PQP12530.1"/>
    </source>
</evidence>
<dbReference type="Proteomes" id="UP000239290">
    <property type="component" value="Unassembled WGS sequence"/>
</dbReference>
<dbReference type="NCBIfam" id="NF040624">
    <property type="entry name" value="HadA"/>
    <property type="match status" value="1"/>
</dbReference>
<dbReference type="Gene3D" id="3.10.129.10">
    <property type="entry name" value="Hotdog Thioesterase"/>
    <property type="match status" value="1"/>
</dbReference>
<sequence length="184" mass="20189">MRDTVTRPTEVAALMAGLIGHHHRVTGYEVGREKIREYARAIQDRHPAHCREDAAAALGYDGLIAPVTFVSILGSLAIEELFVRVLVGYDLSQMMHTDQQLILHRPVQVGDRLDCDVCLESFRQMGGTDIIVTMNLITDQHEEPVATTRTTLIARTGGVADPELARAVAAVMMHKAPTPPATTR</sequence>
<organism evidence="2 3">
    <name type="scientific">Rhodococcus opacus</name>
    <name type="common">Nocardia opaca</name>
    <dbReference type="NCBI Taxonomy" id="37919"/>
    <lineage>
        <taxon>Bacteria</taxon>
        <taxon>Bacillati</taxon>
        <taxon>Actinomycetota</taxon>
        <taxon>Actinomycetes</taxon>
        <taxon>Mycobacteriales</taxon>
        <taxon>Nocardiaceae</taxon>
        <taxon>Rhodococcus</taxon>
    </lineage>
</organism>
<reference evidence="3" key="1">
    <citation type="submission" date="2018-02" db="EMBL/GenBank/DDBJ databases">
        <title>Draft genome sequencing of Rhodococcus opacus KU647198.</title>
        <authorList>
            <person name="Zheng B.-X."/>
        </authorList>
    </citation>
    <scope>NUCLEOTIDE SEQUENCE [LARGE SCALE GENOMIC DNA]</scope>
    <source>
        <strain evidence="3">04-OD7</strain>
    </source>
</reference>
<dbReference type="PANTHER" id="PTHR43437:SF3">
    <property type="entry name" value="HYDROXYACYL-THIOESTER DEHYDRATASE TYPE 2, MITOCHONDRIAL"/>
    <property type="match status" value="1"/>
</dbReference>
<dbReference type="InterPro" id="IPR029069">
    <property type="entry name" value="HotDog_dom_sf"/>
</dbReference>
<dbReference type="SUPFAM" id="SSF54637">
    <property type="entry name" value="Thioesterase/thiol ester dehydrase-isomerase"/>
    <property type="match status" value="1"/>
</dbReference>